<dbReference type="CDD" id="cd17321">
    <property type="entry name" value="MFS_MMR_MDR_like"/>
    <property type="match status" value="1"/>
</dbReference>
<feature type="transmembrane region" description="Helical" evidence="5">
    <location>
        <begin position="433"/>
        <end position="452"/>
    </location>
</feature>
<keyword evidence="4 5" id="KW-0472">Membrane</keyword>
<dbReference type="AlphaFoldDB" id="A0A7J5UQE0"/>
<feature type="transmembrane region" description="Helical" evidence="5">
    <location>
        <begin position="186"/>
        <end position="204"/>
    </location>
</feature>
<feature type="transmembrane region" description="Helical" evidence="5">
    <location>
        <begin position="292"/>
        <end position="312"/>
    </location>
</feature>
<dbReference type="GO" id="GO:0005886">
    <property type="term" value="C:plasma membrane"/>
    <property type="evidence" value="ECO:0007669"/>
    <property type="project" value="UniProtKB-SubCell"/>
</dbReference>
<protein>
    <submittedName>
        <fullName evidence="7">MFS transporter</fullName>
    </submittedName>
</protein>
<dbReference type="SUPFAM" id="SSF103473">
    <property type="entry name" value="MFS general substrate transporter"/>
    <property type="match status" value="1"/>
</dbReference>
<dbReference type="Proteomes" id="UP000451860">
    <property type="component" value="Unassembled WGS sequence"/>
</dbReference>
<feature type="transmembrane region" description="Helical" evidence="5">
    <location>
        <begin position="115"/>
        <end position="141"/>
    </location>
</feature>
<evidence type="ECO:0000256" key="1">
    <source>
        <dbReference type="ARBA" id="ARBA00004651"/>
    </source>
</evidence>
<organism evidence="7 8">
    <name type="scientific">Georgenia thermotolerans</name>
    <dbReference type="NCBI Taxonomy" id="527326"/>
    <lineage>
        <taxon>Bacteria</taxon>
        <taxon>Bacillati</taxon>
        <taxon>Actinomycetota</taxon>
        <taxon>Actinomycetes</taxon>
        <taxon>Micrococcales</taxon>
        <taxon>Bogoriellaceae</taxon>
        <taxon>Georgenia</taxon>
    </lineage>
</organism>
<dbReference type="InterPro" id="IPR020846">
    <property type="entry name" value="MFS_dom"/>
</dbReference>
<dbReference type="InterPro" id="IPR011701">
    <property type="entry name" value="MFS"/>
</dbReference>
<feature type="transmembrane region" description="Helical" evidence="5">
    <location>
        <begin position="319"/>
        <end position="339"/>
    </location>
</feature>
<dbReference type="GO" id="GO:0022857">
    <property type="term" value="F:transmembrane transporter activity"/>
    <property type="evidence" value="ECO:0007669"/>
    <property type="project" value="InterPro"/>
</dbReference>
<feature type="domain" description="Major facilitator superfamily (MFS) profile" evidence="6">
    <location>
        <begin position="1"/>
        <end position="459"/>
    </location>
</feature>
<evidence type="ECO:0000256" key="5">
    <source>
        <dbReference type="SAM" id="Phobius"/>
    </source>
</evidence>
<feature type="transmembrane region" description="Helical" evidence="5">
    <location>
        <begin position="216"/>
        <end position="233"/>
    </location>
</feature>
<feature type="transmembrane region" description="Helical" evidence="5">
    <location>
        <begin position="82"/>
        <end position="103"/>
    </location>
</feature>
<evidence type="ECO:0000313" key="8">
    <source>
        <dbReference type="Proteomes" id="UP000451860"/>
    </source>
</evidence>
<comment type="caution">
    <text evidence="7">The sequence shown here is derived from an EMBL/GenBank/DDBJ whole genome shotgun (WGS) entry which is preliminary data.</text>
</comment>
<dbReference type="InterPro" id="IPR036259">
    <property type="entry name" value="MFS_trans_sf"/>
</dbReference>
<keyword evidence="3 5" id="KW-1133">Transmembrane helix</keyword>
<accession>A0A7J5UQE0</accession>
<comment type="subcellular location">
    <subcellularLocation>
        <location evidence="1">Cell membrane</location>
        <topology evidence="1">Multi-pass membrane protein</topology>
    </subcellularLocation>
</comment>
<keyword evidence="8" id="KW-1185">Reference proteome</keyword>
<sequence>MTLLDVSIVNVALPSVERSLAAGPSELQWIVAGYTLAFGLTLVPAGRIGDVLGRRSVFVFGLGAFVIASAACGLAVSPEMLALTRIVQGLSAGVLNPQVSGFIQQLFSGRDRARAFGLFGATIGVSTATGPLLGGGLLAIFGEAEGWRSVFLVNVPIGVALIVLALRHLPGPAEARAPRARLGIDVVGLVLVAASVLCVMLPFISLAGSRTGGTPWWLLGVAVVLLAVFWWWERRTERAGHSPVLSAELTHDRSFTFGSAVGTAYFAGFTGIFLVGTLYLQLGLGLSPLQAGLVQTPFALVSGASAALSGRLVQRFQRWTIVVGIVVMSAGVVAVDIAVGSFDGTRAALTMGAWLALAGLGNGAVISPNQTLTLQDVPVRMGGTAGGVLQTTQRIGAAVGIAIISSVFFATLAADGGPGSLAHGYGPALNVGLRFTLGLFAIALVLALADAVRRARHRRTAGVPPAA</sequence>
<evidence type="ECO:0000256" key="2">
    <source>
        <dbReference type="ARBA" id="ARBA00022692"/>
    </source>
</evidence>
<gene>
    <name evidence="7" type="ORF">GB883_08120</name>
</gene>
<dbReference type="EMBL" id="WHJE01000027">
    <property type="protein sequence ID" value="KAE8764632.1"/>
    <property type="molecule type" value="Genomic_DNA"/>
</dbReference>
<reference evidence="7 8" key="1">
    <citation type="submission" date="2019-10" db="EMBL/GenBank/DDBJ databases">
        <title>Georgenia wutianyii sp. nov. and Georgenia yuyongxinii sp. nov. isolated from plateau pika (Ochotona curzoniae) in the Qinghai-Tibet plateau of China.</title>
        <authorList>
            <person name="Tian Z."/>
        </authorList>
    </citation>
    <scope>NUCLEOTIDE SEQUENCE [LARGE SCALE GENOMIC DNA]</scope>
    <source>
        <strain evidence="7 8">DSM 21501</strain>
    </source>
</reference>
<evidence type="ECO:0000256" key="3">
    <source>
        <dbReference type="ARBA" id="ARBA00022989"/>
    </source>
</evidence>
<dbReference type="OrthoDB" id="7375466at2"/>
<feature type="transmembrane region" description="Helical" evidence="5">
    <location>
        <begin position="27"/>
        <end position="45"/>
    </location>
</feature>
<dbReference type="PANTHER" id="PTHR42718">
    <property type="entry name" value="MAJOR FACILITATOR SUPERFAMILY MULTIDRUG TRANSPORTER MFSC"/>
    <property type="match status" value="1"/>
</dbReference>
<feature type="transmembrane region" description="Helical" evidence="5">
    <location>
        <begin position="351"/>
        <end position="374"/>
    </location>
</feature>
<feature type="transmembrane region" description="Helical" evidence="5">
    <location>
        <begin position="147"/>
        <end position="166"/>
    </location>
</feature>
<feature type="transmembrane region" description="Helical" evidence="5">
    <location>
        <begin position="254"/>
        <end position="280"/>
    </location>
</feature>
<dbReference type="Gene3D" id="1.20.1720.10">
    <property type="entry name" value="Multidrug resistance protein D"/>
    <property type="match status" value="2"/>
</dbReference>
<feature type="transmembrane region" description="Helical" evidence="5">
    <location>
        <begin position="395"/>
        <end position="413"/>
    </location>
</feature>
<dbReference type="PANTHER" id="PTHR42718:SF39">
    <property type="entry name" value="ACTINORHODIN TRANSPORTER-RELATED"/>
    <property type="match status" value="1"/>
</dbReference>
<keyword evidence="2 5" id="KW-0812">Transmembrane</keyword>
<name>A0A7J5UQE0_9MICO</name>
<evidence type="ECO:0000313" key="7">
    <source>
        <dbReference type="EMBL" id="KAE8764632.1"/>
    </source>
</evidence>
<feature type="transmembrane region" description="Helical" evidence="5">
    <location>
        <begin position="57"/>
        <end position="76"/>
    </location>
</feature>
<dbReference type="PROSITE" id="PS50850">
    <property type="entry name" value="MFS"/>
    <property type="match status" value="1"/>
</dbReference>
<proteinExistence type="predicted"/>
<evidence type="ECO:0000256" key="4">
    <source>
        <dbReference type="ARBA" id="ARBA00023136"/>
    </source>
</evidence>
<dbReference type="Pfam" id="PF07690">
    <property type="entry name" value="MFS_1"/>
    <property type="match status" value="1"/>
</dbReference>
<evidence type="ECO:0000259" key="6">
    <source>
        <dbReference type="PROSITE" id="PS50850"/>
    </source>
</evidence>